<dbReference type="Proteomes" id="UP001497516">
    <property type="component" value="Chromosome 4"/>
</dbReference>
<name>A0AAV2E1Y0_9ROSI</name>
<protein>
    <submittedName>
        <fullName evidence="2">Uncharacterized protein</fullName>
    </submittedName>
</protein>
<reference evidence="2 3" key="1">
    <citation type="submission" date="2024-04" db="EMBL/GenBank/DDBJ databases">
        <authorList>
            <person name="Fracassetti M."/>
        </authorList>
    </citation>
    <scope>NUCLEOTIDE SEQUENCE [LARGE SCALE GENOMIC DNA]</scope>
</reference>
<feature type="compositionally biased region" description="Basic residues" evidence="1">
    <location>
        <begin position="34"/>
        <end position="43"/>
    </location>
</feature>
<dbReference type="EMBL" id="OZ034817">
    <property type="protein sequence ID" value="CAL1379783.1"/>
    <property type="molecule type" value="Genomic_DNA"/>
</dbReference>
<organism evidence="2 3">
    <name type="scientific">Linum trigynum</name>
    <dbReference type="NCBI Taxonomy" id="586398"/>
    <lineage>
        <taxon>Eukaryota</taxon>
        <taxon>Viridiplantae</taxon>
        <taxon>Streptophyta</taxon>
        <taxon>Embryophyta</taxon>
        <taxon>Tracheophyta</taxon>
        <taxon>Spermatophyta</taxon>
        <taxon>Magnoliopsida</taxon>
        <taxon>eudicotyledons</taxon>
        <taxon>Gunneridae</taxon>
        <taxon>Pentapetalae</taxon>
        <taxon>rosids</taxon>
        <taxon>fabids</taxon>
        <taxon>Malpighiales</taxon>
        <taxon>Linaceae</taxon>
        <taxon>Linum</taxon>
    </lineage>
</organism>
<feature type="region of interest" description="Disordered" evidence="1">
    <location>
        <begin position="1"/>
        <end position="44"/>
    </location>
</feature>
<proteinExistence type="predicted"/>
<evidence type="ECO:0000256" key="1">
    <source>
        <dbReference type="SAM" id="MobiDB-lite"/>
    </source>
</evidence>
<accession>A0AAV2E1Y0</accession>
<evidence type="ECO:0000313" key="3">
    <source>
        <dbReference type="Proteomes" id="UP001497516"/>
    </source>
</evidence>
<dbReference type="AlphaFoldDB" id="A0AAV2E1Y0"/>
<keyword evidence="3" id="KW-1185">Reference proteome</keyword>
<evidence type="ECO:0000313" key="2">
    <source>
        <dbReference type="EMBL" id="CAL1379783.1"/>
    </source>
</evidence>
<sequence length="151" mass="17392">MDDHDAEIINEEEAEGEGGTTPTNHSPSPPPFRKTTRISKPPRWHGDYYVGSSQTKYPISSFMDNSQLSQQYKHYSLAVTNLQEPRNFDEAMLEECWREAVKEELRALIANHTWDIVDCPMGKKLIGNKWIFKIKLLANGSIERFKARLKP</sequence>
<gene>
    <name evidence="2" type="ORF">LTRI10_LOCUS21280</name>
</gene>